<evidence type="ECO:0000256" key="1">
    <source>
        <dbReference type="ARBA" id="ARBA00022729"/>
    </source>
</evidence>
<dbReference type="SMART" id="SM00700">
    <property type="entry name" value="JHBP"/>
    <property type="match status" value="1"/>
</dbReference>
<evidence type="ECO:0000256" key="2">
    <source>
        <dbReference type="ARBA" id="ARBA00023108"/>
    </source>
</evidence>
<feature type="signal peptide" evidence="4">
    <location>
        <begin position="1"/>
        <end position="23"/>
    </location>
</feature>
<dbReference type="Gene3D" id="3.15.10.30">
    <property type="entry name" value="Haemolymph juvenile hormone binding protein"/>
    <property type="match status" value="1"/>
</dbReference>
<dbReference type="GO" id="GO:0005615">
    <property type="term" value="C:extracellular space"/>
    <property type="evidence" value="ECO:0007669"/>
    <property type="project" value="TreeGrafter"/>
</dbReference>
<evidence type="ECO:0000256" key="4">
    <source>
        <dbReference type="SAM" id="SignalP"/>
    </source>
</evidence>
<evidence type="ECO:0008006" key="7">
    <source>
        <dbReference type="Google" id="ProtNLM"/>
    </source>
</evidence>
<dbReference type="PANTHER" id="PTHR11008:SF31">
    <property type="entry name" value="PROTEIN TAKEOUT-LIKE PROTEIN"/>
    <property type="match status" value="1"/>
</dbReference>
<comment type="similarity">
    <text evidence="3">Belongs to the TO family.</text>
</comment>
<dbReference type="Pfam" id="PF06585">
    <property type="entry name" value="JHBP"/>
    <property type="match status" value="1"/>
</dbReference>
<accession>A0A8K0KIM4</accession>
<sequence length="280" mass="30750">MKGPSSLVLGVALLAVVFVPCLAKDPPYYILQCSKSDPKINECLTRTANHITQHIRRGIPELDLADAEPILIDEVSISLGSGPDAYRASFKDIEARGVSNMTVVRMRSNVDAIEFQMAIKIPKIRAKANYRSSGVLIVVKASGGGDYWGVYEGVRAVIDFAGEKYTGSDGETYVKVKKVKLDFAVDKISMGIENIHNGNTVIQAAMNLFINTNSQELLTEMKPSLKKKLEVVLHNFLDNKLLSKVPYDTGSNESIYQHEFTGATDGDETKFKEEIGSRSS</sequence>
<organism evidence="5 6">
    <name type="scientific">Ladona fulva</name>
    <name type="common">Scarce chaser dragonfly</name>
    <name type="synonym">Libellula fulva</name>
    <dbReference type="NCBI Taxonomy" id="123851"/>
    <lineage>
        <taxon>Eukaryota</taxon>
        <taxon>Metazoa</taxon>
        <taxon>Ecdysozoa</taxon>
        <taxon>Arthropoda</taxon>
        <taxon>Hexapoda</taxon>
        <taxon>Insecta</taxon>
        <taxon>Pterygota</taxon>
        <taxon>Palaeoptera</taxon>
        <taxon>Odonata</taxon>
        <taxon>Epiprocta</taxon>
        <taxon>Anisoptera</taxon>
        <taxon>Libelluloidea</taxon>
        <taxon>Libellulidae</taxon>
        <taxon>Ladona</taxon>
    </lineage>
</organism>
<dbReference type="PANTHER" id="PTHR11008">
    <property type="entry name" value="PROTEIN TAKEOUT-LIKE PROTEIN"/>
    <property type="match status" value="1"/>
</dbReference>
<dbReference type="EMBL" id="KZ308941">
    <property type="protein sequence ID" value="KAG8235712.1"/>
    <property type="molecule type" value="Genomic_DNA"/>
</dbReference>
<reference evidence="5" key="2">
    <citation type="submission" date="2017-10" db="EMBL/GenBank/DDBJ databases">
        <title>Ladona fulva Genome sequencing and assembly.</title>
        <authorList>
            <person name="Murali S."/>
            <person name="Richards S."/>
            <person name="Bandaranaike D."/>
            <person name="Bellair M."/>
            <person name="Blankenburg K."/>
            <person name="Chao H."/>
            <person name="Dinh H."/>
            <person name="Doddapaneni H."/>
            <person name="Dugan-Rocha S."/>
            <person name="Elkadiri S."/>
            <person name="Gnanaolivu R."/>
            <person name="Hernandez B."/>
            <person name="Skinner E."/>
            <person name="Javaid M."/>
            <person name="Lee S."/>
            <person name="Li M."/>
            <person name="Ming W."/>
            <person name="Munidasa M."/>
            <person name="Muniz J."/>
            <person name="Nguyen L."/>
            <person name="Hughes D."/>
            <person name="Osuji N."/>
            <person name="Pu L.-L."/>
            <person name="Puazo M."/>
            <person name="Qu C."/>
            <person name="Quiroz J."/>
            <person name="Raj R."/>
            <person name="Weissenberger G."/>
            <person name="Xin Y."/>
            <person name="Zou X."/>
            <person name="Han Y."/>
            <person name="Worley K."/>
            <person name="Muzny D."/>
            <person name="Gibbs R."/>
        </authorList>
    </citation>
    <scope>NUCLEOTIDE SEQUENCE</scope>
    <source>
        <strain evidence="5">Sampled in the wild</strain>
    </source>
</reference>
<keyword evidence="2" id="KW-0090">Biological rhythms</keyword>
<name>A0A8K0KIM4_LADFU</name>
<dbReference type="FunFam" id="3.15.10.30:FF:000001">
    <property type="entry name" value="Takeout-like protein 1"/>
    <property type="match status" value="1"/>
</dbReference>
<comment type="caution">
    <text evidence="5">The sequence shown here is derived from an EMBL/GenBank/DDBJ whole genome shotgun (WGS) entry which is preliminary data.</text>
</comment>
<dbReference type="GO" id="GO:0007623">
    <property type="term" value="P:circadian rhythm"/>
    <property type="evidence" value="ECO:0007669"/>
    <property type="project" value="UniProtKB-ARBA"/>
</dbReference>
<proteinExistence type="inferred from homology"/>
<dbReference type="Proteomes" id="UP000792457">
    <property type="component" value="Unassembled WGS sequence"/>
</dbReference>
<evidence type="ECO:0000256" key="3">
    <source>
        <dbReference type="ARBA" id="ARBA00060902"/>
    </source>
</evidence>
<evidence type="ECO:0000313" key="5">
    <source>
        <dbReference type="EMBL" id="KAG8235712.1"/>
    </source>
</evidence>
<evidence type="ECO:0000313" key="6">
    <source>
        <dbReference type="Proteomes" id="UP000792457"/>
    </source>
</evidence>
<keyword evidence="1 4" id="KW-0732">Signal</keyword>
<keyword evidence="6" id="KW-1185">Reference proteome</keyword>
<feature type="chain" id="PRO_5035420456" description="Protein takeout" evidence="4">
    <location>
        <begin position="24"/>
        <end position="280"/>
    </location>
</feature>
<dbReference type="AlphaFoldDB" id="A0A8K0KIM4"/>
<gene>
    <name evidence="5" type="ORF">J437_LFUL015816</name>
</gene>
<dbReference type="OrthoDB" id="8189372at2759"/>
<dbReference type="InterPro" id="IPR010562">
    <property type="entry name" value="Haemolymph_juvenile_hormone-bd"/>
</dbReference>
<reference evidence="5" key="1">
    <citation type="submission" date="2013-04" db="EMBL/GenBank/DDBJ databases">
        <authorList>
            <person name="Qu J."/>
            <person name="Murali S.C."/>
            <person name="Bandaranaike D."/>
            <person name="Bellair M."/>
            <person name="Blankenburg K."/>
            <person name="Chao H."/>
            <person name="Dinh H."/>
            <person name="Doddapaneni H."/>
            <person name="Downs B."/>
            <person name="Dugan-Rocha S."/>
            <person name="Elkadiri S."/>
            <person name="Gnanaolivu R.D."/>
            <person name="Hernandez B."/>
            <person name="Javaid M."/>
            <person name="Jayaseelan J.C."/>
            <person name="Lee S."/>
            <person name="Li M."/>
            <person name="Ming W."/>
            <person name="Munidasa M."/>
            <person name="Muniz J."/>
            <person name="Nguyen L."/>
            <person name="Ongeri F."/>
            <person name="Osuji N."/>
            <person name="Pu L.-L."/>
            <person name="Puazo M."/>
            <person name="Qu C."/>
            <person name="Quiroz J."/>
            <person name="Raj R."/>
            <person name="Weissenberger G."/>
            <person name="Xin Y."/>
            <person name="Zou X."/>
            <person name="Han Y."/>
            <person name="Richards S."/>
            <person name="Worley K."/>
            <person name="Muzny D."/>
            <person name="Gibbs R."/>
        </authorList>
    </citation>
    <scope>NUCLEOTIDE SEQUENCE</scope>
    <source>
        <strain evidence="5">Sampled in the wild</strain>
    </source>
</reference>
<dbReference type="InterPro" id="IPR038606">
    <property type="entry name" value="To_sf"/>
</dbReference>
<protein>
    <recommendedName>
        <fullName evidence="7">Protein takeout</fullName>
    </recommendedName>
</protein>